<comment type="caution">
    <text evidence="1">The sequence shown here is derived from an EMBL/GenBank/DDBJ whole genome shotgun (WGS) entry which is preliminary data.</text>
</comment>
<dbReference type="GO" id="GO:0005634">
    <property type="term" value="C:nucleus"/>
    <property type="evidence" value="ECO:0007669"/>
    <property type="project" value="TreeGrafter"/>
</dbReference>
<name>A0AAE1FR66_PETCI</name>
<dbReference type="InterPro" id="IPR033490">
    <property type="entry name" value="LRP130"/>
</dbReference>
<dbReference type="GO" id="GO:0070129">
    <property type="term" value="P:regulation of mitochondrial translation"/>
    <property type="evidence" value="ECO:0007669"/>
    <property type="project" value="TreeGrafter"/>
</dbReference>
<dbReference type="EMBL" id="JAWQEG010001584">
    <property type="protein sequence ID" value="KAK3878146.1"/>
    <property type="molecule type" value="Genomic_DNA"/>
</dbReference>
<keyword evidence="2" id="KW-1185">Reference proteome</keyword>
<protein>
    <recommendedName>
        <fullName evidence="3">Pentatricopeptide repeat-containing protein</fullName>
    </recommendedName>
</protein>
<dbReference type="Proteomes" id="UP001286313">
    <property type="component" value="Unassembled WGS sequence"/>
</dbReference>
<dbReference type="InterPro" id="IPR011990">
    <property type="entry name" value="TPR-like_helical_dom_sf"/>
</dbReference>
<evidence type="ECO:0000313" key="2">
    <source>
        <dbReference type="Proteomes" id="UP001286313"/>
    </source>
</evidence>
<reference evidence="1" key="1">
    <citation type="submission" date="2023-10" db="EMBL/GenBank/DDBJ databases">
        <title>Genome assemblies of two species of porcelain crab, Petrolisthes cinctipes and Petrolisthes manimaculis (Anomura: Porcellanidae).</title>
        <authorList>
            <person name="Angst P."/>
        </authorList>
    </citation>
    <scope>NUCLEOTIDE SEQUENCE</scope>
    <source>
        <strain evidence="1">PB745_01</strain>
        <tissue evidence="1">Gill</tissue>
    </source>
</reference>
<dbReference type="AlphaFoldDB" id="A0AAE1FR66"/>
<dbReference type="GO" id="GO:0005739">
    <property type="term" value="C:mitochondrion"/>
    <property type="evidence" value="ECO:0007669"/>
    <property type="project" value="TreeGrafter"/>
</dbReference>
<dbReference type="PANTHER" id="PTHR46669:SF1">
    <property type="entry name" value="LEUCINE-RICH PPR MOTIF-CONTAINING PROTEIN, MITOCHONDRIAL"/>
    <property type="match status" value="1"/>
</dbReference>
<dbReference type="GO" id="GO:0003730">
    <property type="term" value="F:mRNA 3'-UTR binding"/>
    <property type="evidence" value="ECO:0007669"/>
    <property type="project" value="TreeGrafter"/>
</dbReference>
<dbReference type="Gene3D" id="1.25.40.10">
    <property type="entry name" value="Tetratricopeptide repeat domain"/>
    <property type="match status" value="1"/>
</dbReference>
<accession>A0AAE1FR66</accession>
<organism evidence="1 2">
    <name type="scientific">Petrolisthes cinctipes</name>
    <name type="common">Flat porcelain crab</name>
    <dbReference type="NCBI Taxonomy" id="88211"/>
    <lineage>
        <taxon>Eukaryota</taxon>
        <taxon>Metazoa</taxon>
        <taxon>Ecdysozoa</taxon>
        <taxon>Arthropoda</taxon>
        <taxon>Crustacea</taxon>
        <taxon>Multicrustacea</taxon>
        <taxon>Malacostraca</taxon>
        <taxon>Eumalacostraca</taxon>
        <taxon>Eucarida</taxon>
        <taxon>Decapoda</taxon>
        <taxon>Pleocyemata</taxon>
        <taxon>Anomura</taxon>
        <taxon>Galatheoidea</taxon>
        <taxon>Porcellanidae</taxon>
        <taxon>Petrolisthes</taxon>
    </lineage>
</organism>
<evidence type="ECO:0000313" key="1">
    <source>
        <dbReference type="EMBL" id="KAK3878146.1"/>
    </source>
</evidence>
<evidence type="ECO:0008006" key="3">
    <source>
        <dbReference type="Google" id="ProtNLM"/>
    </source>
</evidence>
<dbReference type="PANTHER" id="PTHR46669">
    <property type="entry name" value="LEUCINE-RICH PPR MOTIF-CONTAINING PROTEIN, MITOCHONDRIAL"/>
    <property type="match status" value="1"/>
</dbReference>
<proteinExistence type="predicted"/>
<sequence>MPWRRLPWLNIKRINGSLRFWGVNQYNTQLDINSSCCRNLKYLRCSSRSLHLYKNVSQSSSGSERVSCSEHETTGTDDDKLLEFVVNGQQLQGALWIMLILHASQNDFNTVLALLKKAKAEGLEPSVRVMRDVIRAFIKNKNVDAVLYFHSTRGQPEQLSHTSTANTTVNLCTLLVEGERGSEALKILKEFLSLGCQEVRDEELKKIKTDCRKLLDIAAGKCDFNLTRKLFEVMMGAGWIQPENFTVVPLLQCKMNSGDLTGLVDVAEQIFQDYKLLPKRMQVLIALLKGYTDRGLDVSVPTCINTAGEGSNNNDPISRMVSLITSCYGDVQARHDLFFACLESGQPTAAGQVLQNLGKEVDSAQVIKMCGLYGQAGREDALLHLLSIYQPGYTSFASIRRNMYSALLNVYVARGGEEGGSKALDLYQAMLSENLTPSPTFLTSLTHLLDAVGMELPPALTSHT</sequence>
<gene>
    <name evidence="1" type="ORF">Pcinc_017207</name>
</gene>